<dbReference type="PANTHER" id="PTHR43520:SF8">
    <property type="entry name" value="P-TYPE CU(+) TRANSPORTER"/>
    <property type="match status" value="1"/>
</dbReference>
<evidence type="ECO:0000256" key="9">
    <source>
        <dbReference type="ARBA" id="ARBA00022796"/>
    </source>
</evidence>
<comment type="similarity">
    <text evidence="2 18">Belongs to the cation transport ATPase (P-type) (TC 3.A.3) family. Type IB subfamily.</text>
</comment>
<keyword evidence="5 18" id="KW-0812">Transmembrane</keyword>
<dbReference type="GO" id="GO:0012505">
    <property type="term" value="C:endomembrane system"/>
    <property type="evidence" value="ECO:0007669"/>
    <property type="project" value="UniProtKB-SubCell"/>
</dbReference>
<comment type="subcellular location">
    <subcellularLocation>
        <location evidence="1">Endomembrane system</location>
        <topology evidence="1">Multi-pass membrane protein</topology>
    </subcellularLocation>
    <subcellularLocation>
        <location evidence="18">Membrane</location>
    </subcellularLocation>
</comment>
<feature type="transmembrane region" description="Helical" evidence="18">
    <location>
        <begin position="418"/>
        <end position="440"/>
    </location>
</feature>
<evidence type="ECO:0000256" key="15">
    <source>
        <dbReference type="ARBA" id="ARBA00023065"/>
    </source>
</evidence>
<keyword evidence="10 18" id="KW-0067">ATP-binding</keyword>
<feature type="transmembrane region" description="Helical" evidence="18">
    <location>
        <begin position="341"/>
        <end position="359"/>
    </location>
</feature>
<dbReference type="InterPro" id="IPR017969">
    <property type="entry name" value="Heavy-metal-associated_CS"/>
</dbReference>
<dbReference type="Pfam" id="PF00403">
    <property type="entry name" value="HMA"/>
    <property type="match status" value="3"/>
</dbReference>
<dbReference type="Pfam" id="PF00122">
    <property type="entry name" value="E1-E2_ATPase"/>
    <property type="match status" value="1"/>
</dbReference>
<dbReference type="InterPro" id="IPR006122">
    <property type="entry name" value="HMA_Cu_ion-bd"/>
</dbReference>
<dbReference type="Gene3D" id="3.40.50.1000">
    <property type="entry name" value="HAD superfamily/HAD-like"/>
    <property type="match status" value="1"/>
</dbReference>
<dbReference type="EMBL" id="MQVM01000007">
    <property type="protein sequence ID" value="ONH75260.1"/>
    <property type="molecule type" value="Genomic_DNA"/>
</dbReference>
<dbReference type="GO" id="GO:0016020">
    <property type="term" value="C:membrane"/>
    <property type="evidence" value="ECO:0007669"/>
    <property type="project" value="UniProtKB-SubCell"/>
</dbReference>
<name>A0A1V2LPK5_PICKU</name>
<keyword evidence="16 18" id="KW-0472">Membrane</keyword>
<dbReference type="InterPro" id="IPR027256">
    <property type="entry name" value="P-typ_ATPase_IB"/>
</dbReference>
<feature type="transmembrane region" description="Helical" evidence="18">
    <location>
        <begin position="614"/>
        <end position="640"/>
    </location>
</feature>
<accession>A0A1V2LPK5</accession>
<evidence type="ECO:0000256" key="11">
    <source>
        <dbReference type="ARBA" id="ARBA00022842"/>
    </source>
</evidence>
<evidence type="ECO:0000256" key="14">
    <source>
        <dbReference type="ARBA" id="ARBA00023008"/>
    </source>
</evidence>
<keyword evidence="12" id="KW-1278">Translocase</keyword>
<evidence type="ECO:0000256" key="7">
    <source>
        <dbReference type="ARBA" id="ARBA00022737"/>
    </source>
</evidence>
<dbReference type="PROSITE" id="PS50846">
    <property type="entry name" value="HMA_2"/>
    <property type="match status" value="4"/>
</dbReference>
<dbReference type="VEuPathDB" id="FungiDB:C5L36_0D06290"/>
<feature type="domain" description="HMA" evidence="19">
    <location>
        <begin position="2"/>
        <end position="67"/>
    </location>
</feature>
<gene>
    <name evidence="20" type="ORF">BOH78_1866</name>
</gene>
<keyword evidence="13 18" id="KW-1133">Transmembrane helix</keyword>
<dbReference type="GO" id="GO:0140581">
    <property type="term" value="F:P-type monovalent copper transporter activity"/>
    <property type="evidence" value="ECO:0007669"/>
    <property type="project" value="UniProtKB-EC"/>
</dbReference>
<evidence type="ECO:0000256" key="2">
    <source>
        <dbReference type="ARBA" id="ARBA00006024"/>
    </source>
</evidence>
<reference evidence="21" key="1">
    <citation type="journal article" date="2017" name="Genome Announc.">
        <title>Genome sequences of Cyberlindnera fabianii 65, Pichia kudriavzevii 129, and Saccharomyces cerevisiae 131 isolated from fermented masau fruits in Zimbabwe.</title>
        <authorList>
            <person name="van Rijswijck I.M.H."/>
            <person name="Derks M.F.L."/>
            <person name="Abee T."/>
            <person name="de Ridder D."/>
            <person name="Smid E.J."/>
        </authorList>
    </citation>
    <scope>NUCLEOTIDE SEQUENCE [LARGE SCALE GENOMIC DNA]</scope>
    <source>
        <strain evidence="21">129</strain>
    </source>
</reference>
<dbReference type="GO" id="GO:0005507">
    <property type="term" value="F:copper ion binding"/>
    <property type="evidence" value="ECO:0007669"/>
    <property type="project" value="InterPro"/>
</dbReference>
<dbReference type="SFLD" id="SFLDF00027">
    <property type="entry name" value="p-type_atpase"/>
    <property type="match status" value="1"/>
</dbReference>
<keyword evidence="9" id="KW-0187">Copper transport</keyword>
<dbReference type="InterPro" id="IPR044492">
    <property type="entry name" value="P_typ_ATPase_HD_dom"/>
</dbReference>
<evidence type="ECO:0000256" key="6">
    <source>
        <dbReference type="ARBA" id="ARBA00022723"/>
    </source>
</evidence>
<dbReference type="Gene3D" id="3.30.70.100">
    <property type="match status" value="4"/>
</dbReference>
<dbReference type="SUPFAM" id="SSF81653">
    <property type="entry name" value="Calcium ATPase, transduction domain A"/>
    <property type="match status" value="1"/>
</dbReference>
<evidence type="ECO:0000256" key="12">
    <source>
        <dbReference type="ARBA" id="ARBA00022967"/>
    </source>
</evidence>
<dbReference type="InterPro" id="IPR001757">
    <property type="entry name" value="P_typ_ATPase"/>
</dbReference>
<dbReference type="NCBIfam" id="TIGR00003">
    <property type="entry name" value="copper ion binding protein"/>
    <property type="match status" value="2"/>
</dbReference>
<dbReference type="Gene3D" id="2.70.150.10">
    <property type="entry name" value="Calcium-transporting ATPase, cytoplasmic transduction domain A"/>
    <property type="match status" value="1"/>
</dbReference>
<evidence type="ECO:0000256" key="18">
    <source>
        <dbReference type="RuleBase" id="RU362081"/>
    </source>
</evidence>
<organism evidence="20 21">
    <name type="scientific">Pichia kudriavzevii</name>
    <name type="common">Yeast</name>
    <name type="synonym">Issatchenkia orientalis</name>
    <dbReference type="NCBI Taxonomy" id="4909"/>
    <lineage>
        <taxon>Eukaryota</taxon>
        <taxon>Fungi</taxon>
        <taxon>Dikarya</taxon>
        <taxon>Ascomycota</taxon>
        <taxon>Saccharomycotina</taxon>
        <taxon>Pichiomycetes</taxon>
        <taxon>Pichiales</taxon>
        <taxon>Pichiaceae</taxon>
        <taxon>Pichia</taxon>
    </lineage>
</organism>
<dbReference type="Gene3D" id="3.40.1110.10">
    <property type="entry name" value="Calcium-transporting ATPase, cytoplasmic domain N"/>
    <property type="match status" value="1"/>
</dbReference>
<dbReference type="FunFam" id="3.30.70.100:FF:000001">
    <property type="entry name" value="ATPase copper transporting beta"/>
    <property type="match status" value="1"/>
</dbReference>
<dbReference type="Pfam" id="PF00702">
    <property type="entry name" value="Hydrolase"/>
    <property type="match status" value="1"/>
</dbReference>
<dbReference type="SUPFAM" id="SSF56784">
    <property type="entry name" value="HAD-like"/>
    <property type="match status" value="1"/>
</dbReference>
<dbReference type="SUPFAM" id="SSF81665">
    <property type="entry name" value="Calcium ATPase, transmembrane domain M"/>
    <property type="match status" value="1"/>
</dbReference>
<dbReference type="PROSITE" id="PS01047">
    <property type="entry name" value="HMA_1"/>
    <property type="match status" value="2"/>
</dbReference>
<dbReference type="CDD" id="cd02094">
    <property type="entry name" value="P-type_ATPase_Cu-like"/>
    <property type="match status" value="1"/>
</dbReference>
<keyword evidence="15" id="KW-0406">Ion transport</keyword>
<dbReference type="GO" id="GO:0043682">
    <property type="term" value="F:P-type divalent copper transporter activity"/>
    <property type="evidence" value="ECO:0007669"/>
    <property type="project" value="TreeGrafter"/>
</dbReference>
<keyword evidence="14" id="KW-0186">Copper</keyword>
<evidence type="ECO:0000256" key="13">
    <source>
        <dbReference type="ARBA" id="ARBA00022989"/>
    </source>
</evidence>
<evidence type="ECO:0000256" key="16">
    <source>
        <dbReference type="ARBA" id="ARBA00023136"/>
    </source>
</evidence>
<keyword evidence="11" id="KW-0460">Magnesium</keyword>
<dbReference type="InterPro" id="IPR023298">
    <property type="entry name" value="ATPase_P-typ_TM_dom_sf"/>
</dbReference>
<evidence type="ECO:0000313" key="20">
    <source>
        <dbReference type="EMBL" id="ONH75260.1"/>
    </source>
</evidence>
<evidence type="ECO:0000256" key="5">
    <source>
        <dbReference type="ARBA" id="ARBA00022692"/>
    </source>
</evidence>
<dbReference type="GO" id="GO:0005524">
    <property type="term" value="F:ATP binding"/>
    <property type="evidence" value="ECO:0007669"/>
    <property type="project" value="UniProtKB-UniRule"/>
</dbReference>
<dbReference type="CDD" id="cd00371">
    <property type="entry name" value="HMA"/>
    <property type="match status" value="3"/>
</dbReference>
<keyword evidence="8 18" id="KW-0547">Nucleotide-binding</keyword>
<dbReference type="SFLD" id="SFLDS00003">
    <property type="entry name" value="Haloacid_Dehalogenase"/>
    <property type="match status" value="1"/>
</dbReference>
<evidence type="ECO:0000256" key="1">
    <source>
        <dbReference type="ARBA" id="ARBA00004127"/>
    </source>
</evidence>
<proteinExistence type="inferred from homology"/>
<dbReference type="GO" id="GO:0055070">
    <property type="term" value="P:copper ion homeostasis"/>
    <property type="evidence" value="ECO:0007669"/>
    <property type="project" value="TreeGrafter"/>
</dbReference>
<dbReference type="FunFam" id="3.30.70.100:FF:000005">
    <property type="entry name" value="Copper-exporting P-type ATPase A"/>
    <property type="match status" value="2"/>
</dbReference>
<dbReference type="InterPro" id="IPR036163">
    <property type="entry name" value="HMA_dom_sf"/>
</dbReference>
<dbReference type="InterPro" id="IPR006121">
    <property type="entry name" value="HMA_dom"/>
</dbReference>
<dbReference type="InterPro" id="IPR008250">
    <property type="entry name" value="ATPase_P-typ_transduc_dom_A_sf"/>
</dbReference>
<evidence type="ECO:0000256" key="4">
    <source>
        <dbReference type="ARBA" id="ARBA00022448"/>
    </source>
</evidence>
<protein>
    <recommendedName>
        <fullName evidence="3">P-type Cu(+) transporter</fullName>
        <ecNumber evidence="3">7.2.2.8</ecNumber>
    </recommendedName>
    <alternativeName>
        <fullName evidence="17">Cu(2+)-ATPase</fullName>
    </alternativeName>
</protein>
<dbReference type="PROSITE" id="PS00154">
    <property type="entry name" value="ATPASE_E1_E2"/>
    <property type="match status" value="1"/>
</dbReference>
<keyword evidence="4" id="KW-0813">Transport</keyword>
<evidence type="ECO:0000259" key="19">
    <source>
        <dbReference type="PROSITE" id="PS50846"/>
    </source>
</evidence>
<dbReference type="InterPro" id="IPR036412">
    <property type="entry name" value="HAD-like_sf"/>
</dbReference>
<dbReference type="GO" id="GO:0016887">
    <property type="term" value="F:ATP hydrolysis activity"/>
    <property type="evidence" value="ECO:0007669"/>
    <property type="project" value="InterPro"/>
</dbReference>
<dbReference type="InterPro" id="IPR023299">
    <property type="entry name" value="ATPase_P-typ_cyto_dom_N"/>
</dbReference>
<feature type="domain" description="HMA" evidence="19">
    <location>
        <begin position="249"/>
        <end position="315"/>
    </location>
</feature>
<evidence type="ECO:0000256" key="17">
    <source>
        <dbReference type="ARBA" id="ARBA00080126"/>
    </source>
</evidence>
<sequence length="1135" mass="124346">MITTKFNITGMTCSACSNTITKEIEKISGVKSAHVSLLTEEAVIHHDETVTVSQLKNAIDDLGFEPSFISSIIDEAKESSERNYLRTRIHIEGMTCANCSNTIVNSIKQLEGVRKIDVSLLAGEATILHGKISPNKLVDEIEDLGFEAKLMSSEQISAPAIKLKTELTIEGMTCSACVNSITNVLKSIQGVEFVNVSLMTEMATVIHDDSVKVDLLLESIADAGFDASIIQVTEMNASRYHPDIVNDILTCCLHVYGIKDEEDVTKIKNAVLELDGILDCDISSLSAEVKIEYNSNVIGVRAILKVLTDLGFDAIISNKLDTTSQIDLLAKIKEVKYWRSIFLKLLLFGIPIILAARITPVIRQPNHWGANFLELIDGVYVDILVQWTLSSYVQFILGKQFYINSYKSLKHGSGNMDVLICVSTSIVYFYSVFSIMNGFFRKVYPNVLFDTSAMLLIFISLGKWVESKAKGNTSTALSKLLSLTPTTCIILEDPHLFKTNEKGGFDASAVNQIQVSVDLLQRGDIAVVLPGSKVPSDGECIFGSSEMDESFLTGESSPVTKHVGSPMIGGSVNITSTIYMKVTEVGEQTQLQQIVKLVKDAQTSTAPIQRFADYIASIFVPSILIFSLMTLIFWSCYTKIVSIDKVPKMLKNLDGDKVEFFKILQIAISVIVVACPCALGLAAPTAVMVGTGVGARNGVLIKGGEVLEKANDIDAVIFDKTGTLTKGVMEINSFEFYGDYEHKETFIWSLINAVELNSEHPLAKALVKSSLDELAGKQASQFELKLVESLIGKGITAVVVNPATGKDINVRMGNSRLMDAFKIVNKGKYDETIEKLAFRKNISSFCHILIDDAYIGYVELLDTLNPESKHTIETFIKCGYSVGIVTGDAAETASYVGGLLNIPSNNIFAEATPEEKLEYIKSLQENKGLKVAFVGDGINDAPALVQSDLGIAISTGTDIAMSAADIVLLTSSNDSVGNSRIGLFGVYASLDISRSTFNTIKLNFLLAVIYNMIMLPIAMGFLLIPFNVTMHPMFASAAMACSSTSVIINSLTLNRWSMEKLKKKVNESIEWKNTTNLGWNDGMADTRGEVTELSTESFIVNRNYKHKSIPIFSRVWRRIRGAFRRNDYERVAVSV</sequence>
<feature type="transmembrane region" description="Helical" evidence="18">
    <location>
        <begin position="1032"/>
        <end position="1053"/>
    </location>
</feature>
<keyword evidence="6 18" id="KW-0479">Metal-binding</keyword>
<evidence type="ECO:0000256" key="3">
    <source>
        <dbReference type="ARBA" id="ARBA00012517"/>
    </source>
</evidence>
<feature type="transmembrane region" description="Helical" evidence="18">
    <location>
        <begin position="660"/>
        <end position="682"/>
    </location>
</feature>
<dbReference type="PANTHER" id="PTHR43520">
    <property type="entry name" value="ATP7, ISOFORM B"/>
    <property type="match status" value="1"/>
</dbReference>
<evidence type="ECO:0000256" key="10">
    <source>
        <dbReference type="ARBA" id="ARBA00022840"/>
    </source>
</evidence>
<dbReference type="InterPro" id="IPR023214">
    <property type="entry name" value="HAD_sf"/>
</dbReference>
<dbReference type="AlphaFoldDB" id="A0A1V2LPK5"/>
<feature type="domain" description="HMA" evidence="19">
    <location>
        <begin position="163"/>
        <end position="228"/>
    </location>
</feature>
<comment type="caution">
    <text evidence="20">The sequence shown here is derived from an EMBL/GenBank/DDBJ whole genome shotgun (WGS) entry which is preliminary data.</text>
</comment>
<dbReference type="SUPFAM" id="SSF55008">
    <property type="entry name" value="HMA, heavy metal-associated domain"/>
    <property type="match status" value="4"/>
</dbReference>
<dbReference type="Proteomes" id="UP000189274">
    <property type="component" value="Unassembled WGS sequence"/>
</dbReference>
<keyword evidence="7" id="KW-0677">Repeat</keyword>
<dbReference type="InterPro" id="IPR018303">
    <property type="entry name" value="ATPase_P-typ_P_site"/>
</dbReference>
<dbReference type="FunFam" id="2.70.150.10:FF:000002">
    <property type="entry name" value="Copper-transporting ATPase 1, putative"/>
    <property type="match status" value="1"/>
</dbReference>
<feature type="transmembrane region" description="Helical" evidence="18">
    <location>
        <begin position="1004"/>
        <end position="1026"/>
    </location>
</feature>
<dbReference type="NCBIfam" id="TIGR01494">
    <property type="entry name" value="ATPase_P-type"/>
    <property type="match status" value="1"/>
</dbReference>
<feature type="domain" description="HMA" evidence="19">
    <location>
        <begin position="85"/>
        <end position="149"/>
    </location>
</feature>
<dbReference type="PRINTS" id="PR00119">
    <property type="entry name" value="CATATPASE"/>
</dbReference>
<dbReference type="SFLD" id="SFLDG00002">
    <property type="entry name" value="C1.7:_P-type_atpase_like"/>
    <property type="match status" value="1"/>
</dbReference>
<dbReference type="PRINTS" id="PR00942">
    <property type="entry name" value="CUATPASEI"/>
</dbReference>
<dbReference type="GO" id="GO:0030003">
    <property type="term" value="P:intracellular monoatomic cation homeostasis"/>
    <property type="evidence" value="ECO:0007669"/>
    <property type="project" value="UniProtKB-ARBA"/>
</dbReference>
<dbReference type="InterPro" id="IPR059000">
    <property type="entry name" value="ATPase_P-type_domA"/>
</dbReference>
<dbReference type="NCBIfam" id="TIGR01525">
    <property type="entry name" value="ATPase-IB_hvy"/>
    <property type="match status" value="1"/>
</dbReference>
<dbReference type="EC" id="7.2.2.8" evidence="3"/>
<evidence type="ECO:0000256" key="8">
    <source>
        <dbReference type="ARBA" id="ARBA00022741"/>
    </source>
</evidence>
<evidence type="ECO:0000313" key="21">
    <source>
        <dbReference type="Proteomes" id="UP000189274"/>
    </source>
</evidence>